<dbReference type="PANTHER" id="PTHR30346:SF0">
    <property type="entry name" value="HCA OPERON TRANSCRIPTIONAL ACTIVATOR HCAR"/>
    <property type="match status" value="1"/>
</dbReference>
<dbReference type="InterPro" id="IPR036390">
    <property type="entry name" value="WH_DNA-bd_sf"/>
</dbReference>
<dbReference type="PANTHER" id="PTHR30346">
    <property type="entry name" value="TRANSCRIPTIONAL DUAL REGULATOR HCAR-RELATED"/>
    <property type="match status" value="1"/>
</dbReference>
<dbReference type="InterPro" id="IPR005119">
    <property type="entry name" value="LysR_subst-bd"/>
</dbReference>
<accession>A0ABS8KYC0</accession>
<dbReference type="Proteomes" id="UP001198862">
    <property type="component" value="Unassembled WGS sequence"/>
</dbReference>
<evidence type="ECO:0000256" key="3">
    <source>
        <dbReference type="ARBA" id="ARBA00023125"/>
    </source>
</evidence>
<comment type="caution">
    <text evidence="6">The sequence shown here is derived from an EMBL/GenBank/DDBJ whole genome shotgun (WGS) entry which is preliminary data.</text>
</comment>
<dbReference type="PRINTS" id="PR00039">
    <property type="entry name" value="HTHLYSR"/>
</dbReference>
<dbReference type="PROSITE" id="PS50931">
    <property type="entry name" value="HTH_LYSR"/>
    <property type="match status" value="1"/>
</dbReference>
<dbReference type="CDD" id="cd08414">
    <property type="entry name" value="PBP2_LTTR_aromatics_like"/>
    <property type="match status" value="1"/>
</dbReference>
<organism evidence="6 7">
    <name type="scientific">Reyranella aquatilis</name>
    <dbReference type="NCBI Taxonomy" id="2035356"/>
    <lineage>
        <taxon>Bacteria</taxon>
        <taxon>Pseudomonadati</taxon>
        <taxon>Pseudomonadota</taxon>
        <taxon>Alphaproteobacteria</taxon>
        <taxon>Hyphomicrobiales</taxon>
        <taxon>Reyranellaceae</taxon>
        <taxon>Reyranella</taxon>
    </lineage>
</organism>
<protein>
    <submittedName>
        <fullName evidence="6">LysR family transcriptional regulator</fullName>
    </submittedName>
</protein>
<dbReference type="Pfam" id="PF00126">
    <property type="entry name" value="HTH_1"/>
    <property type="match status" value="1"/>
</dbReference>
<evidence type="ECO:0000259" key="5">
    <source>
        <dbReference type="PROSITE" id="PS50931"/>
    </source>
</evidence>
<gene>
    <name evidence="6" type="ORF">LJ725_16670</name>
</gene>
<name>A0ABS8KYC0_9HYPH</name>
<evidence type="ECO:0000313" key="7">
    <source>
        <dbReference type="Proteomes" id="UP001198862"/>
    </source>
</evidence>
<dbReference type="Gene3D" id="1.10.10.10">
    <property type="entry name" value="Winged helix-like DNA-binding domain superfamily/Winged helix DNA-binding domain"/>
    <property type="match status" value="1"/>
</dbReference>
<keyword evidence="7" id="KW-1185">Reference proteome</keyword>
<dbReference type="Gene3D" id="3.40.190.10">
    <property type="entry name" value="Periplasmic binding protein-like II"/>
    <property type="match status" value="2"/>
</dbReference>
<evidence type="ECO:0000256" key="4">
    <source>
        <dbReference type="ARBA" id="ARBA00023163"/>
    </source>
</evidence>
<dbReference type="InterPro" id="IPR036388">
    <property type="entry name" value="WH-like_DNA-bd_sf"/>
</dbReference>
<proteinExistence type="inferred from homology"/>
<keyword evidence="4" id="KW-0804">Transcription</keyword>
<evidence type="ECO:0000313" key="6">
    <source>
        <dbReference type="EMBL" id="MCC8430608.1"/>
    </source>
</evidence>
<evidence type="ECO:0000256" key="1">
    <source>
        <dbReference type="ARBA" id="ARBA00009437"/>
    </source>
</evidence>
<dbReference type="RefSeq" id="WP_230551767.1">
    <property type="nucleotide sequence ID" value="NZ_JAJISD010000007.1"/>
</dbReference>
<dbReference type="InterPro" id="IPR000847">
    <property type="entry name" value="LysR_HTH_N"/>
</dbReference>
<dbReference type="SUPFAM" id="SSF46785">
    <property type="entry name" value="Winged helix' DNA-binding domain"/>
    <property type="match status" value="1"/>
</dbReference>
<dbReference type="SUPFAM" id="SSF53850">
    <property type="entry name" value="Periplasmic binding protein-like II"/>
    <property type="match status" value="1"/>
</dbReference>
<sequence>MNLDLSSLRSVIAAAEHGSFRQAATALNLKQSALSRRIRHLEEQVGFPLFERSSGGVRLTPAGASMTHAARRLFDEIDHMVTASRLADCGEAGVLKAGFGTAVSTNKVRTVLAEHIKSFPGIGIQVTERSAALLATALTAGDIDVAIVAGQARQHSGPSMSLWSERIVAALSSRHPLSNSEVIDWNDLKDETFLLSQWDPGLDLRNLILKKLAAPGDAPKIEAWDVSNEKILGMMEAGLHVSIHCESWTSLGYPGVRFRELRDASGPSHITFTACWEEQNRNPALVRFLETLRQAHYPTSLT</sequence>
<evidence type="ECO:0000256" key="2">
    <source>
        <dbReference type="ARBA" id="ARBA00023015"/>
    </source>
</evidence>
<dbReference type="EMBL" id="JAJISD010000007">
    <property type="protein sequence ID" value="MCC8430608.1"/>
    <property type="molecule type" value="Genomic_DNA"/>
</dbReference>
<comment type="similarity">
    <text evidence="1">Belongs to the LysR transcriptional regulatory family.</text>
</comment>
<dbReference type="Pfam" id="PF03466">
    <property type="entry name" value="LysR_substrate"/>
    <property type="match status" value="1"/>
</dbReference>
<keyword evidence="3" id="KW-0238">DNA-binding</keyword>
<keyword evidence="2" id="KW-0805">Transcription regulation</keyword>
<reference evidence="6 7" key="1">
    <citation type="submission" date="2021-11" db="EMBL/GenBank/DDBJ databases">
        <authorList>
            <person name="Lee D.-H."/>
            <person name="Kim S.-B."/>
        </authorList>
    </citation>
    <scope>NUCLEOTIDE SEQUENCE [LARGE SCALE GENOMIC DNA]</scope>
    <source>
        <strain evidence="6 7">KCTC 52223</strain>
    </source>
</reference>
<feature type="domain" description="HTH lysR-type" evidence="5">
    <location>
        <begin position="3"/>
        <end position="60"/>
    </location>
</feature>